<dbReference type="OrthoDB" id="1113652at2"/>
<dbReference type="Proteomes" id="UP000027616">
    <property type="component" value="Chromosome I"/>
</dbReference>
<gene>
    <name evidence="1" type="ORF">BN938_2308</name>
</gene>
<sequence>MNTLKYLLWVGAAVVTLFPSCKEKELDKTASVFETSSEHKTPFDSWLEVNYVQTYNMDYKYRMEDIEADYSKNLSPADVLQSMRLAKIIKHAWLEAYVETAGIDFMRRHAPAILHIIGSASWNNDGTMTLGQAEGGLKITLCMVNWLDAKDIQKMNSYFFRTMHHEFTHILQQDVDYPQEYNLISANDYRPNAWFNWKTTQDYASLGFISSYAGSMPVEDITEVTCCFVTFTDEEWDSVFLAAGEEGRKKLNQKVAIMKQYMLEVWKIDMDKLRNVVRRRMDEVVRMELLEPQWYTTPVKMKAVSDAALQQLSRQLREQWKDAAEYMDRCPNCCHVHNASLINILQHDNN</sequence>
<dbReference type="NCBIfam" id="TIGR04549">
    <property type="entry name" value="LP_HExxH_w_tonB"/>
    <property type="match status" value="1"/>
</dbReference>
<name>A0A060R9U8_9BACT</name>
<dbReference type="HOGENOM" id="CLU_048099_0_0_10"/>
<dbReference type="Gene3D" id="3.40.390.70">
    <property type="match status" value="1"/>
</dbReference>
<reference evidence="1 2" key="1">
    <citation type="journal article" date="2015" name="Genome Announc.">
        <title>Complete Genome Sequence of the Novel Leech Symbiont Mucinivorans hirudinis M3T.</title>
        <authorList>
            <person name="Nelson M.C."/>
            <person name="Bomar L."/>
            <person name="Graf J."/>
        </authorList>
    </citation>
    <scope>NUCLEOTIDE SEQUENCE [LARGE SCALE GENOMIC DNA]</scope>
    <source>
        <strain evidence="2">M3</strain>
    </source>
</reference>
<evidence type="ECO:0000313" key="2">
    <source>
        <dbReference type="Proteomes" id="UP000027616"/>
    </source>
</evidence>
<evidence type="ECO:0008006" key="3">
    <source>
        <dbReference type="Google" id="ProtNLM"/>
    </source>
</evidence>
<dbReference type="KEGG" id="rbc:BN938_2308"/>
<organism evidence="1 2">
    <name type="scientific">Mucinivorans hirudinis</name>
    <dbReference type="NCBI Taxonomy" id="1433126"/>
    <lineage>
        <taxon>Bacteria</taxon>
        <taxon>Pseudomonadati</taxon>
        <taxon>Bacteroidota</taxon>
        <taxon>Bacteroidia</taxon>
        <taxon>Bacteroidales</taxon>
        <taxon>Rikenellaceae</taxon>
        <taxon>Mucinivorans</taxon>
    </lineage>
</organism>
<dbReference type="AlphaFoldDB" id="A0A060R9U8"/>
<dbReference type="InterPro" id="IPR030890">
    <property type="entry name" value="LP_HExxH_w_TonB"/>
</dbReference>
<dbReference type="Pfam" id="PF15890">
    <property type="entry name" value="Peptidase_Mx1"/>
    <property type="match status" value="1"/>
</dbReference>
<accession>A0A060R9U8</accession>
<protein>
    <recommendedName>
        <fullName evidence="3">Substrate import-associated zinc metallohydrolase lipoprotein</fullName>
    </recommendedName>
</protein>
<proteinExistence type="predicted"/>
<dbReference type="EMBL" id="HG934468">
    <property type="protein sequence ID" value="CDN32380.1"/>
    <property type="molecule type" value="Genomic_DNA"/>
</dbReference>
<dbReference type="PATRIC" id="fig|1433126.3.peg.2280"/>
<keyword evidence="2" id="KW-1185">Reference proteome</keyword>
<dbReference type="STRING" id="1433126.BN938_2308"/>
<dbReference type="eggNOG" id="ENOG502ZA2M">
    <property type="taxonomic scope" value="Bacteria"/>
</dbReference>
<evidence type="ECO:0000313" key="1">
    <source>
        <dbReference type="EMBL" id="CDN32380.1"/>
    </source>
</evidence>